<keyword evidence="2" id="KW-0131">Cell cycle</keyword>
<dbReference type="EMBL" id="JARBJD010000002">
    <property type="protein sequence ID" value="KAK2964663.1"/>
    <property type="molecule type" value="Genomic_DNA"/>
</dbReference>
<sequence>MFSHPFLNAGWTPSEIPAMIERGEPLEAILKDPTILSSFRANDTQLLYYLFQPEQLDLLIKYVTVPSPEDAPNILRYQIPFVVFDILTSESDEIQQYLIEDDHLNSLLSFFEQDTISPLHGHYVSHILRNVLTRHGSDLLPTLLDRNFPQTLLKHLDCLASCEIFVDIMVLYETQQSHEEMLQYLSEQKVFLTLFKIMKTTTDPSIPKNIGQIVTNILSHTSSTSRTSDLDILFGPEEIEISLSILSHPEDIIPFGVFILILIEIVWELRILNEDGEQPLSIDDDLDPPSFVQRMLLDHLDILRNCLLYDWATNPQKAYSLPPYFCVGKSVGNYRLKTIVLLSTIIRSGYGLKIDDAFLSAGIIPILVDMFFNHPSNSVLHSELYTFFEQCIIYRGHKLKQELVINSGLVSRIVDCLVEEEKRRQAKIDRGLNFEGRRVPLEPTTSINENSLADGTAAATPNFVDHSHPIPPFAATEPHHTPIFPSRRARMDSPLITDNASPDLPDQMGAPSSSPDTLPTSQRLTSPIDSTLDTPHSISSKPPTRSPSPYPPLFSQSPITIPPQPAYVAYVLHLARLTQEIRADMDELNEHLNSVERWTELYDKIVLPEMKNQETQGQPILYDNTLDISLFNLTAPHTQVVGGEVDITLTTNVSSTDDQDQLDEFDDFHDVHLGDQDGFEDNDDNDIMGFGNQCTRLVSLNVTEGGEAKNDFWAQNQTSQVSDEDSDEDSSSESDSDDWEDAEKQAKKGIRPGLNRNLYD</sequence>
<feature type="compositionally biased region" description="Polar residues" evidence="3">
    <location>
        <begin position="510"/>
        <end position="536"/>
    </location>
</feature>
<name>A0ABQ9YLM5_9EUKA</name>
<gene>
    <name evidence="4" type="ORF">BLNAU_580</name>
</gene>
<dbReference type="PANTHER" id="PTHR12634">
    <property type="entry name" value="SIT4 YEAST -ASSOCIATING PROTEIN-RELATED"/>
    <property type="match status" value="1"/>
</dbReference>
<dbReference type="Proteomes" id="UP001281761">
    <property type="component" value="Unassembled WGS sequence"/>
</dbReference>
<dbReference type="SUPFAM" id="SSF48371">
    <property type="entry name" value="ARM repeat"/>
    <property type="match status" value="1"/>
</dbReference>
<dbReference type="InterPro" id="IPR007587">
    <property type="entry name" value="SAPS"/>
</dbReference>
<proteinExistence type="inferred from homology"/>
<feature type="region of interest" description="Disordered" evidence="3">
    <location>
        <begin position="709"/>
        <end position="760"/>
    </location>
</feature>
<comment type="caution">
    <text evidence="4">The sequence shown here is derived from an EMBL/GenBank/DDBJ whole genome shotgun (WGS) entry which is preliminary data.</text>
</comment>
<evidence type="ECO:0000256" key="1">
    <source>
        <dbReference type="ARBA" id="ARBA00006180"/>
    </source>
</evidence>
<dbReference type="InterPro" id="IPR016024">
    <property type="entry name" value="ARM-type_fold"/>
</dbReference>
<evidence type="ECO:0000256" key="2">
    <source>
        <dbReference type="ARBA" id="ARBA00023306"/>
    </source>
</evidence>
<evidence type="ECO:0000313" key="5">
    <source>
        <dbReference type="Proteomes" id="UP001281761"/>
    </source>
</evidence>
<reference evidence="4 5" key="1">
    <citation type="journal article" date="2022" name="bioRxiv">
        <title>Genomics of Preaxostyla Flagellates Illuminates Evolutionary Transitions and the Path Towards Mitochondrial Loss.</title>
        <authorList>
            <person name="Novak L.V.F."/>
            <person name="Treitli S.C."/>
            <person name="Pyrih J."/>
            <person name="Halakuc P."/>
            <person name="Pipaliya S.V."/>
            <person name="Vacek V."/>
            <person name="Brzon O."/>
            <person name="Soukal P."/>
            <person name="Eme L."/>
            <person name="Dacks J.B."/>
            <person name="Karnkowska A."/>
            <person name="Elias M."/>
            <person name="Hampl V."/>
        </authorList>
    </citation>
    <scope>NUCLEOTIDE SEQUENCE [LARGE SCALE GENOMIC DNA]</scope>
    <source>
        <strain evidence="4">NAU3</strain>
        <tissue evidence="4">Gut</tissue>
    </source>
</reference>
<evidence type="ECO:0000313" key="4">
    <source>
        <dbReference type="EMBL" id="KAK2964663.1"/>
    </source>
</evidence>
<dbReference type="PANTHER" id="PTHR12634:SF8">
    <property type="entry name" value="FIERY MOUNTAIN, ISOFORM D"/>
    <property type="match status" value="1"/>
</dbReference>
<accession>A0ABQ9YLM5</accession>
<comment type="similarity">
    <text evidence="1">Belongs to the SAPS family.</text>
</comment>
<evidence type="ECO:0000256" key="3">
    <source>
        <dbReference type="SAM" id="MobiDB-lite"/>
    </source>
</evidence>
<keyword evidence="5" id="KW-1185">Reference proteome</keyword>
<feature type="region of interest" description="Disordered" evidence="3">
    <location>
        <begin position="459"/>
        <end position="556"/>
    </location>
</feature>
<organism evidence="4 5">
    <name type="scientific">Blattamonas nauphoetae</name>
    <dbReference type="NCBI Taxonomy" id="2049346"/>
    <lineage>
        <taxon>Eukaryota</taxon>
        <taxon>Metamonada</taxon>
        <taxon>Preaxostyla</taxon>
        <taxon>Oxymonadida</taxon>
        <taxon>Blattamonas</taxon>
    </lineage>
</organism>
<feature type="compositionally biased region" description="Acidic residues" evidence="3">
    <location>
        <begin position="722"/>
        <end position="741"/>
    </location>
</feature>
<protein>
    <submittedName>
        <fullName evidence="4">Uncharacterized protein</fullName>
    </submittedName>
</protein>